<evidence type="ECO:0000313" key="2">
    <source>
        <dbReference type="Proteomes" id="UP001652583"/>
    </source>
</evidence>
<organism evidence="2 3">
    <name type="scientific">Acinonyx jubatus</name>
    <name type="common">Cheetah</name>
    <dbReference type="NCBI Taxonomy" id="32536"/>
    <lineage>
        <taxon>Eukaryota</taxon>
        <taxon>Metazoa</taxon>
        <taxon>Chordata</taxon>
        <taxon>Craniata</taxon>
        <taxon>Vertebrata</taxon>
        <taxon>Euteleostomi</taxon>
        <taxon>Mammalia</taxon>
        <taxon>Eutheria</taxon>
        <taxon>Laurasiatheria</taxon>
        <taxon>Carnivora</taxon>
        <taxon>Feliformia</taxon>
        <taxon>Felidae</taxon>
        <taxon>Felinae</taxon>
        <taxon>Acinonyx</taxon>
    </lineage>
</organism>
<accession>A0A6J1ZYE3</accession>
<dbReference type="AlphaFoldDB" id="A0A6J1ZYE3"/>
<feature type="compositionally biased region" description="Basic residues" evidence="1">
    <location>
        <begin position="86"/>
        <end position="102"/>
    </location>
</feature>
<feature type="region of interest" description="Disordered" evidence="1">
    <location>
        <begin position="40"/>
        <end position="141"/>
    </location>
</feature>
<gene>
    <name evidence="3" type="primary">LOC113601493</name>
</gene>
<proteinExistence type="predicted"/>
<protein>
    <submittedName>
        <fullName evidence="3">CLK4-associating serine/arginine rich protein-like</fullName>
    </submittedName>
</protein>
<evidence type="ECO:0000313" key="3">
    <source>
        <dbReference type="RefSeq" id="XP_026922607.1"/>
    </source>
</evidence>
<reference evidence="3" key="1">
    <citation type="submission" date="2025-08" db="UniProtKB">
        <authorList>
            <consortium name="RefSeq"/>
        </authorList>
    </citation>
    <scope>IDENTIFICATION</scope>
    <source>
        <tissue evidence="3">Blood</tissue>
    </source>
</reference>
<sequence>MMLRSPLPAAAASHTASHVSLPLFFFFLTSARGGAATARPLTSPLLARPRPGRGGGGGEGAAPARARPPGPTASRLRRGGATGRGGGRRGRAWRSPRSQPRRRGTERARLARAPGWGRHWPRPAGARRWPAGSPLFRRAPPHYPWLKAARPRLREQREVA</sequence>
<keyword evidence="2" id="KW-1185">Reference proteome</keyword>
<dbReference type="KEGG" id="aju:113601493"/>
<dbReference type="GeneID" id="113601493"/>
<dbReference type="RefSeq" id="XP_026922607.1">
    <property type="nucleotide sequence ID" value="XM_027066806.2"/>
</dbReference>
<dbReference type="Proteomes" id="UP001652583">
    <property type="component" value="Chromosome B1"/>
</dbReference>
<name>A0A6J1ZYE3_ACIJB</name>
<evidence type="ECO:0000256" key="1">
    <source>
        <dbReference type="SAM" id="MobiDB-lite"/>
    </source>
</evidence>